<reference evidence="1 2" key="1">
    <citation type="submission" date="2023-02" db="EMBL/GenBank/DDBJ databases">
        <title>Genome sequencing required for Actinomycetospora new species description.</title>
        <authorList>
            <person name="Saimee Y."/>
            <person name="Duangmal K."/>
        </authorList>
    </citation>
    <scope>NUCLEOTIDE SEQUENCE [LARGE SCALE GENOMIC DNA]</scope>
    <source>
        <strain evidence="1 2">DW7H6</strain>
    </source>
</reference>
<protein>
    <submittedName>
        <fullName evidence="1">Zinc ribbon domain-containing protein</fullName>
    </submittedName>
</protein>
<organism evidence="1 2">
    <name type="scientific">Actinomycetospora lemnae</name>
    <dbReference type="NCBI Taxonomy" id="3019891"/>
    <lineage>
        <taxon>Bacteria</taxon>
        <taxon>Bacillati</taxon>
        <taxon>Actinomycetota</taxon>
        <taxon>Actinomycetes</taxon>
        <taxon>Pseudonocardiales</taxon>
        <taxon>Pseudonocardiaceae</taxon>
        <taxon>Actinomycetospora</taxon>
    </lineage>
</organism>
<proteinExistence type="predicted"/>
<evidence type="ECO:0000313" key="1">
    <source>
        <dbReference type="EMBL" id="MDD7968258.1"/>
    </source>
</evidence>
<dbReference type="Proteomes" id="UP001300763">
    <property type="component" value="Unassembled WGS sequence"/>
</dbReference>
<gene>
    <name evidence="1" type="ORF">PGB27_23185</name>
</gene>
<name>A0ABT5SZG2_9PSEU</name>
<comment type="caution">
    <text evidence="1">The sequence shown here is derived from an EMBL/GenBank/DDBJ whole genome shotgun (WGS) entry which is preliminary data.</text>
</comment>
<accession>A0ABT5SZG2</accession>
<keyword evidence="2" id="KW-1185">Reference proteome</keyword>
<dbReference type="EMBL" id="JAQZAO010000011">
    <property type="protein sequence ID" value="MDD7968258.1"/>
    <property type="molecule type" value="Genomic_DNA"/>
</dbReference>
<evidence type="ECO:0000313" key="2">
    <source>
        <dbReference type="Proteomes" id="UP001300763"/>
    </source>
</evidence>
<sequence>MATVPCPYCYHGIDSSALAFQCRGIGAPGVDGCRRAKDPERERRTGFVDEVLPTFLPESRWARRRDEAECPRCSGTTRVRACPVCHTPLPRAFVGSRSPMVGLVGGKGAGKTVYLTVLNQQLRTEVRRRFDADIRLVGDRQTGETSTKAYLERYENALFDHRQLFESTRAADGGRKEPLVLEWRQPRRSFGRERLQSTLLSFYDTAGEDLTSQATVHTQAYLGSAAGMIVLLDPWQLPGVRDHLDVPDAAVTGADGPLDVLTRVTELLAVNSATDRRGRVTTPIAVAFAKIDALFPELDASGPLFHPGREGPGYDEETGRAIHEYVGSLLASYGADDIDALLRHSYRDFRYFAVSALGEPPNYEGKKVHARGVRPFRVEEPLLWLLHRLGVIDRSVA</sequence>
<dbReference type="RefSeq" id="WP_274202786.1">
    <property type="nucleotide sequence ID" value="NZ_JAQZAO010000011.1"/>
</dbReference>